<proteinExistence type="inferred from homology"/>
<evidence type="ECO:0000256" key="2">
    <source>
        <dbReference type="ARBA" id="ARBA00008072"/>
    </source>
</evidence>
<dbReference type="SMART" id="SM00829">
    <property type="entry name" value="PKS_ER"/>
    <property type="match status" value="1"/>
</dbReference>
<evidence type="ECO:0000256" key="1">
    <source>
        <dbReference type="ARBA" id="ARBA00001947"/>
    </source>
</evidence>
<dbReference type="Gene3D" id="3.90.180.10">
    <property type="entry name" value="Medium-chain alcohol dehydrogenases, catalytic domain"/>
    <property type="match status" value="1"/>
</dbReference>
<sequence>MADSQRITTKAYVVESQGAPFTLRDVILDALQPDEVLVELKYTGICHTDIVVQHGGMPIGSYPAILGHEGVGIVRQIGSQVKDKSLSEGDAVLLGFRTCRQCSPCLEGRCGACPHMTEYNFVSARRREGAKPIYSFPDGTPVHGQFFGQSSLSKLAIVAQDSVVKCEVDDKSLQYLAPLGCGYSTGAGTVFNALRPKPESTIAILGMGAVGLAALLAAKSMGVGQIIAVDIVDSKLELALSMGATHTINTKQVPDLCSGIRALFPDGVDQIIDTTGVSALMQASMKALGHEGVLAVVGVPRPGDSIQIDALDLLVSCKRVIGVIEGFADSKEIIPQLVKLYRQGNFPVDRISTVYPAERLDQAIEDLKTGKVIKPVLSWDSI</sequence>
<dbReference type="PROSITE" id="PS00059">
    <property type="entry name" value="ADH_ZINC"/>
    <property type="match status" value="1"/>
</dbReference>
<dbReference type="InterPro" id="IPR011032">
    <property type="entry name" value="GroES-like_sf"/>
</dbReference>
<dbReference type="STRING" id="336963.C4JI64"/>
<keyword evidence="4 6" id="KW-0862">Zinc</keyword>
<dbReference type="eggNOG" id="KOG0022">
    <property type="taxonomic scope" value="Eukaryota"/>
</dbReference>
<evidence type="ECO:0000259" key="7">
    <source>
        <dbReference type="SMART" id="SM00829"/>
    </source>
</evidence>
<dbReference type="SUPFAM" id="SSF50129">
    <property type="entry name" value="GroES-like"/>
    <property type="match status" value="1"/>
</dbReference>
<dbReference type="OrthoDB" id="1560166at2759"/>
<dbReference type="GO" id="GO:0008270">
    <property type="term" value="F:zinc ion binding"/>
    <property type="evidence" value="ECO:0007669"/>
    <property type="project" value="InterPro"/>
</dbReference>
<dbReference type="PANTHER" id="PTHR43350:SF20">
    <property type="entry name" value="ENOYL REDUCTASE (ER) DOMAIN-CONTAINING PROTEIN"/>
    <property type="match status" value="1"/>
</dbReference>
<dbReference type="InterPro" id="IPR020843">
    <property type="entry name" value="ER"/>
</dbReference>
<dbReference type="InterPro" id="IPR036291">
    <property type="entry name" value="NAD(P)-bd_dom_sf"/>
</dbReference>
<reference evidence="9" key="1">
    <citation type="journal article" date="2009" name="Genome Res.">
        <title>Comparative genomic analyses of the human fungal pathogens Coccidioides and their relatives.</title>
        <authorList>
            <person name="Sharpton T.J."/>
            <person name="Stajich J.E."/>
            <person name="Rounsley S.D."/>
            <person name="Gardner M.J."/>
            <person name="Wortman J.R."/>
            <person name="Jordar V.S."/>
            <person name="Maiti R."/>
            <person name="Kodira C.D."/>
            <person name="Neafsey D.E."/>
            <person name="Zeng Q."/>
            <person name="Hung C.-Y."/>
            <person name="McMahan C."/>
            <person name="Muszewska A."/>
            <person name="Grynberg M."/>
            <person name="Mandel M.A."/>
            <person name="Kellner E.M."/>
            <person name="Barker B.M."/>
            <person name="Galgiani J.N."/>
            <person name="Orbach M.J."/>
            <person name="Kirkland T.N."/>
            <person name="Cole G.T."/>
            <person name="Henn M.R."/>
            <person name="Birren B.W."/>
            <person name="Taylor J.W."/>
        </authorList>
    </citation>
    <scope>NUCLEOTIDE SEQUENCE [LARGE SCALE GENOMIC DNA]</scope>
    <source>
        <strain evidence="9">UAMH 1704</strain>
    </source>
</reference>
<accession>C4JI64</accession>
<dbReference type="GeneID" id="8437599"/>
<dbReference type="Pfam" id="PF00107">
    <property type="entry name" value="ADH_zinc_N"/>
    <property type="match status" value="1"/>
</dbReference>
<evidence type="ECO:0000256" key="5">
    <source>
        <dbReference type="ARBA" id="ARBA00023002"/>
    </source>
</evidence>
<comment type="cofactor">
    <cofactor evidence="1 6">
        <name>Zn(2+)</name>
        <dbReference type="ChEBI" id="CHEBI:29105"/>
    </cofactor>
</comment>
<dbReference type="CDD" id="cd08278">
    <property type="entry name" value="benzyl_alcohol_DH"/>
    <property type="match status" value="1"/>
</dbReference>
<dbReference type="InterPro" id="IPR013149">
    <property type="entry name" value="ADH-like_C"/>
</dbReference>
<evidence type="ECO:0000313" key="9">
    <source>
        <dbReference type="Proteomes" id="UP000002058"/>
    </source>
</evidence>
<dbReference type="GO" id="GO:0016491">
    <property type="term" value="F:oxidoreductase activity"/>
    <property type="evidence" value="ECO:0007669"/>
    <property type="project" value="UniProtKB-KW"/>
</dbReference>
<keyword evidence="9" id="KW-1185">Reference proteome</keyword>
<dbReference type="InterPro" id="IPR013154">
    <property type="entry name" value="ADH-like_N"/>
</dbReference>
<dbReference type="AlphaFoldDB" id="C4JI64"/>
<evidence type="ECO:0000256" key="6">
    <source>
        <dbReference type="RuleBase" id="RU361277"/>
    </source>
</evidence>
<dbReference type="VEuPathDB" id="FungiDB:UREG_02810"/>
<dbReference type="InParanoid" id="C4JI64"/>
<dbReference type="HOGENOM" id="CLU_026673_14_1_1"/>
<protein>
    <recommendedName>
        <fullName evidence="7">Enoyl reductase (ER) domain-containing protein</fullName>
    </recommendedName>
</protein>
<evidence type="ECO:0000313" key="8">
    <source>
        <dbReference type="EMBL" id="EEP77961.1"/>
    </source>
</evidence>
<comment type="similarity">
    <text evidence="2 6">Belongs to the zinc-containing alcohol dehydrogenase family.</text>
</comment>
<name>C4JI64_UNCRE</name>
<keyword evidence="3 6" id="KW-0479">Metal-binding</keyword>
<dbReference type="Proteomes" id="UP000002058">
    <property type="component" value="Unassembled WGS sequence"/>
</dbReference>
<evidence type="ECO:0000256" key="3">
    <source>
        <dbReference type="ARBA" id="ARBA00022723"/>
    </source>
</evidence>
<dbReference type="FunFam" id="3.40.50.720:FF:000003">
    <property type="entry name" value="S-(hydroxymethyl)glutathione dehydrogenase"/>
    <property type="match status" value="1"/>
</dbReference>
<dbReference type="PANTHER" id="PTHR43350">
    <property type="entry name" value="NAD-DEPENDENT ALCOHOL DEHYDROGENASE"/>
    <property type="match status" value="1"/>
</dbReference>
<organism evidence="8 9">
    <name type="scientific">Uncinocarpus reesii (strain UAMH 1704)</name>
    <dbReference type="NCBI Taxonomy" id="336963"/>
    <lineage>
        <taxon>Eukaryota</taxon>
        <taxon>Fungi</taxon>
        <taxon>Dikarya</taxon>
        <taxon>Ascomycota</taxon>
        <taxon>Pezizomycotina</taxon>
        <taxon>Eurotiomycetes</taxon>
        <taxon>Eurotiomycetidae</taxon>
        <taxon>Onygenales</taxon>
        <taxon>Onygenaceae</taxon>
        <taxon>Uncinocarpus</taxon>
    </lineage>
</organism>
<dbReference type="OMA" id="CHTDIVV"/>
<dbReference type="SUPFAM" id="SSF51735">
    <property type="entry name" value="NAD(P)-binding Rossmann-fold domains"/>
    <property type="match status" value="1"/>
</dbReference>
<dbReference type="Gene3D" id="3.40.50.720">
    <property type="entry name" value="NAD(P)-binding Rossmann-like Domain"/>
    <property type="match status" value="1"/>
</dbReference>
<dbReference type="InterPro" id="IPR002328">
    <property type="entry name" value="ADH_Zn_CS"/>
</dbReference>
<dbReference type="KEGG" id="ure:UREG_02810"/>
<dbReference type="RefSeq" id="XP_002543294.1">
    <property type="nucleotide sequence ID" value="XM_002543248.1"/>
</dbReference>
<evidence type="ECO:0000256" key="4">
    <source>
        <dbReference type="ARBA" id="ARBA00022833"/>
    </source>
</evidence>
<keyword evidence="5" id="KW-0560">Oxidoreductase</keyword>
<dbReference type="Pfam" id="PF08240">
    <property type="entry name" value="ADH_N"/>
    <property type="match status" value="1"/>
</dbReference>
<dbReference type="EMBL" id="CH476615">
    <property type="protein sequence ID" value="EEP77961.1"/>
    <property type="molecule type" value="Genomic_DNA"/>
</dbReference>
<feature type="domain" description="Enoyl reductase (ER)" evidence="7">
    <location>
        <begin position="18"/>
        <end position="377"/>
    </location>
</feature>
<gene>
    <name evidence="8" type="ORF">UREG_02810</name>
</gene>